<keyword evidence="9 14" id="KW-0378">Hydrolase</keyword>
<dbReference type="InterPro" id="IPR004446">
    <property type="entry name" value="Heptose_bisP_phosphatase"/>
</dbReference>
<dbReference type="InterPro" id="IPR006543">
    <property type="entry name" value="Histidinol-phos"/>
</dbReference>
<protein>
    <recommendedName>
        <fullName evidence="14">D,D-heptose 1,7-bisphosphate phosphatase</fullName>
        <ecNumber evidence="14">3.1.3.-</ecNumber>
    </recommendedName>
</protein>
<evidence type="ECO:0000256" key="7">
    <source>
        <dbReference type="ARBA" id="ARBA00022490"/>
    </source>
</evidence>
<dbReference type="PIRSF" id="PIRSF004682">
    <property type="entry name" value="GmhB"/>
    <property type="match status" value="1"/>
</dbReference>
<feature type="binding site" evidence="17">
    <location>
        <position position="100"/>
    </location>
    <ligand>
        <name>Zn(2+)</name>
        <dbReference type="ChEBI" id="CHEBI:29105"/>
    </ligand>
</feature>
<dbReference type="InterPro" id="IPR006549">
    <property type="entry name" value="HAD-SF_hydro_IIIA"/>
</dbReference>
<feature type="binding site" evidence="17">
    <location>
        <position position="10"/>
    </location>
    <ligand>
        <name>Mg(2+)</name>
        <dbReference type="ChEBI" id="CHEBI:18420"/>
    </ligand>
</feature>
<evidence type="ECO:0000256" key="15">
    <source>
        <dbReference type="PIRSR" id="PIRSR004682-1"/>
    </source>
</evidence>
<name>A0A562R597_9BURK</name>
<keyword evidence="11 17" id="KW-0460">Magnesium</keyword>
<dbReference type="NCBIfam" id="TIGR01656">
    <property type="entry name" value="Histidinol-ppas"/>
    <property type="match status" value="1"/>
</dbReference>
<feature type="active site" description="Proton donor" evidence="15">
    <location>
        <position position="12"/>
    </location>
</feature>
<evidence type="ECO:0000256" key="4">
    <source>
        <dbReference type="ARBA" id="ARBA00004496"/>
    </source>
</evidence>
<evidence type="ECO:0000256" key="5">
    <source>
        <dbReference type="ARBA" id="ARBA00004708"/>
    </source>
</evidence>
<evidence type="ECO:0000256" key="8">
    <source>
        <dbReference type="ARBA" id="ARBA00022723"/>
    </source>
</evidence>
<dbReference type="NCBIfam" id="NF006506">
    <property type="entry name" value="PRK08942.1"/>
    <property type="match status" value="1"/>
</dbReference>
<dbReference type="FunFam" id="3.40.50.1000:FF:000168">
    <property type="entry name" value="D,D-heptose 1,7-bisphosphate phosphatase"/>
    <property type="match status" value="1"/>
</dbReference>
<dbReference type="EMBL" id="VLLB01000005">
    <property type="protein sequence ID" value="TWI64231.1"/>
    <property type="molecule type" value="Genomic_DNA"/>
</dbReference>
<gene>
    <name evidence="18" type="ORF">IP91_02997</name>
</gene>
<comment type="pathway">
    <text evidence="5">Nucleotide-sugar biosynthesis; ADP-L-glycero-beta-D-manno-heptose biosynthesis; ADP-L-glycero-beta-D-manno-heptose from D-glycero-beta-D-manno-heptose 7-phosphate: step 2/4.</text>
</comment>
<evidence type="ECO:0000256" key="1">
    <source>
        <dbReference type="ARBA" id="ARBA00001226"/>
    </source>
</evidence>
<dbReference type="CDD" id="cd07503">
    <property type="entry name" value="HAD_HisB-N"/>
    <property type="match status" value="1"/>
</dbReference>
<dbReference type="AlphaFoldDB" id="A0A562R597"/>
<evidence type="ECO:0000256" key="6">
    <source>
        <dbReference type="ARBA" id="ARBA00011245"/>
    </source>
</evidence>
<dbReference type="Gene3D" id="3.40.50.1000">
    <property type="entry name" value="HAD superfamily/HAD-like"/>
    <property type="match status" value="1"/>
</dbReference>
<dbReference type="GO" id="GO:0034200">
    <property type="term" value="F:D-glycero-beta-D-manno-heptose 1,7-bisphosphate 7-phosphatase activity"/>
    <property type="evidence" value="ECO:0007669"/>
    <property type="project" value="UniProtKB-EC"/>
</dbReference>
<organism evidence="18 19">
    <name type="scientific">Pseudoduganella lurida</name>
    <dbReference type="NCBI Taxonomy" id="1036180"/>
    <lineage>
        <taxon>Bacteria</taxon>
        <taxon>Pseudomonadati</taxon>
        <taxon>Pseudomonadota</taxon>
        <taxon>Betaproteobacteria</taxon>
        <taxon>Burkholderiales</taxon>
        <taxon>Oxalobacteraceae</taxon>
        <taxon>Telluria group</taxon>
        <taxon>Pseudoduganella</taxon>
    </lineage>
</organism>
<feature type="site" description="Contributes to substrate recognition" evidence="16">
    <location>
        <position position="103"/>
    </location>
</feature>
<feature type="binding site" evidence="17">
    <location>
        <position position="129"/>
    </location>
    <ligand>
        <name>Mg(2+)</name>
        <dbReference type="ChEBI" id="CHEBI:18420"/>
    </ligand>
</feature>
<dbReference type="InterPro" id="IPR023214">
    <property type="entry name" value="HAD_sf"/>
</dbReference>
<proteinExistence type="inferred from homology"/>
<sequence>MPQPKLIILDRDGVINHDSPDFIKSPEEWIPIPGSLEAIARLNQSGYRVVIASNQSGIARQFFDITTLNAIHSKMHRMAQQVGADIDAVFFCPHAAADNCDCRKPKPGMFAEISKRYGVSLKGVPTVGDSLRDLQAGFIGGCVPYLVLTGKGAGTHEKGGLPPGTQVFADLATTVQHILKHPSPLP</sequence>
<dbReference type="Proteomes" id="UP000318431">
    <property type="component" value="Unassembled WGS sequence"/>
</dbReference>
<comment type="subunit">
    <text evidence="6">Monomer.</text>
</comment>
<dbReference type="Pfam" id="PF08645">
    <property type="entry name" value="PNK3P"/>
    <property type="match status" value="1"/>
</dbReference>
<accession>A0A562R597</accession>
<evidence type="ECO:0000313" key="19">
    <source>
        <dbReference type="Proteomes" id="UP000318431"/>
    </source>
</evidence>
<comment type="cofactor">
    <cofactor evidence="3 17">
        <name>Zn(2+)</name>
        <dbReference type="ChEBI" id="CHEBI:29105"/>
    </cofactor>
</comment>
<evidence type="ECO:0000313" key="18">
    <source>
        <dbReference type="EMBL" id="TWI64231.1"/>
    </source>
</evidence>
<feature type="active site" description="Nucleophile" evidence="15">
    <location>
        <position position="10"/>
    </location>
</feature>
<evidence type="ECO:0000256" key="11">
    <source>
        <dbReference type="ARBA" id="ARBA00022842"/>
    </source>
</evidence>
<dbReference type="OrthoDB" id="9781367at2"/>
<dbReference type="SUPFAM" id="SSF56784">
    <property type="entry name" value="HAD-like"/>
    <property type="match status" value="1"/>
</dbReference>
<dbReference type="PANTHER" id="PTHR42891">
    <property type="entry name" value="D-GLYCERO-BETA-D-MANNO-HEPTOSE-1,7-BISPHOSPHATE 7-PHOSPHATASE"/>
    <property type="match status" value="1"/>
</dbReference>
<dbReference type="RefSeq" id="WP_145649901.1">
    <property type="nucleotide sequence ID" value="NZ_VLLB01000005.1"/>
</dbReference>
<comment type="caution">
    <text evidence="18">The sequence shown here is derived from an EMBL/GenBank/DDBJ whole genome shotgun (WGS) entry which is preliminary data.</text>
</comment>
<dbReference type="GO" id="GO:0005737">
    <property type="term" value="C:cytoplasm"/>
    <property type="evidence" value="ECO:0007669"/>
    <property type="project" value="UniProtKB-SubCell"/>
</dbReference>
<comment type="similarity">
    <text evidence="13 14">Belongs to the gmhB family.</text>
</comment>
<dbReference type="InterPro" id="IPR036412">
    <property type="entry name" value="HAD-like_sf"/>
</dbReference>
<keyword evidence="8 17" id="KW-0479">Metal-binding</keyword>
<feature type="site" description="Stabilizes the phosphoryl group" evidence="16">
    <location>
        <position position="53"/>
    </location>
</feature>
<evidence type="ECO:0000256" key="14">
    <source>
        <dbReference type="PIRNR" id="PIRNR004682"/>
    </source>
</evidence>
<feature type="binding site" evidence="17">
    <location>
        <position position="94"/>
    </location>
    <ligand>
        <name>Zn(2+)</name>
        <dbReference type="ChEBI" id="CHEBI:29105"/>
    </ligand>
</feature>
<evidence type="ECO:0000256" key="9">
    <source>
        <dbReference type="ARBA" id="ARBA00022801"/>
    </source>
</evidence>
<comment type="catalytic activity">
    <reaction evidence="1">
        <text>D-glycero-beta-D-manno-heptose 1,7-bisphosphate + H2O = D-glycero-beta-D-manno-heptose 1-phosphate + phosphate</text>
        <dbReference type="Rhea" id="RHEA:28518"/>
        <dbReference type="ChEBI" id="CHEBI:15377"/>
        <dbReference type="ChEBI" id="CHEBI:43474"/>
        <dbReference type="ChEBI" id="CHEBI:60208"/>
        <dbReference type="ChEBI" id="CHEBI:61593"/>
        <dbReference type="EC" id="3.1.3.82"/>
    </reaction>
</comment>
<dbReference type="GO" id="GO:0046872">
    <property type="term" value="F:metal ion binding"/>
    <property type="evidence" value="ECO:0007669"/>
    <property type="project" value="UniProtKB-KW"/>
</dbReference>
<keyword evidence="12 14" id="KW-0119">Carbohydrate metabolism</keyword>
<dbReference type="InterPro" id="IPR013954">
    <property type="entry name" value="PNK3P"/>
</dbReference>
<keyword evidence="19" id="KW-1185">Reference proteome</keyword>
<feature type="binding site" evidence="17">
    <location>
        <position position="92"/>
    </location>
    <ligand>
        <name>Zn(2+)</name>
        <dbReference type="ChEBI" id="CHEBI:29105"/>
    </ligand>
</feature>
<comment type="cofactor">
    <cofactor evidence="2 17">
        <name>Mg(2+)</name>
        <dbReference type="ChEBI" id="CHEBI:18420"/>
    </cofactor>
</comment>
<dbReference type="GO" id="GO:0005975">
    <property type="term" value="P:carbohydrate metabolic process"/>
    <property type="evidence" value="ECO:0007669"/>
    <property type="project" value="InterPro"/>
</dbReference>
<dbReference type="PANTHER" id="PTHR42891:SF1">
    <property type="entry name" value="D-GLYCERO-BETA-D-MANNO-HEPTOSE-1,7-BISPHOSPHATE 7-PHOSPHATASE"/>
    <property type="match status" value="1"/>
</dbReference>
<feature type="site" description="Stabilizes the phosphoryl group" evidence="16">
    <location>
        <position position="104"/>
    </location>
</feature>
<evidence type="ECO:0000256" key="16">
    <source>
        <dbReference type="PIRSR" id="PIRSR004682-3"/>
    </source>
</evidence>
<dbReference type="NCBIfam" id="TIGR01662">
    <property type="entry name" value="HAD-SF-IIIA"/>
    <property type="match status" value="1"/>
</dbReference>
<comment type="subcellular location">
    <subcellularLocation>
        <location evidence="4 14">Cytoplasm</location>
    </subcellularLocation>
</comment>
<evidence type="ECO:0000256" key="13">
    <source>
        <dbReference type="ARBA" id="ARBA00061616"/>
    </source>
</evidence>
<dbReference type="EC" id="3.1.3.-" evidence="14"/>
<evidence type="ECO:0000256" key="12">
    <source>
        <dbReference type="ARBA" id="ARBA00023277"/>
    </source>
</evidence>
<evidence type="ECO:0000256" key="3">
    <source>
        <dbReference type="ARBA" id="ARBA00001947"/>
    </source>
</evidence>
<keyword evidence="7 14" id="KW-0963">Cytoplasm</keyword>
<evidence type="ECO:0000256" key="2">
    <source>
        <dbReference type="ARBA" id="ARBA00001946"/>
    </source>
</evidence>
<evidence type="ECO:0000256" key="17">
    <source>
        <dbReference type="PIRSR" id="PIRSR004682-4"/>
    </source>
</evidence>
<feature type="binding site" evidence="17">
    <location>
        <position position="12"/>
    </location>
    <ligand>
        <name>Mg(2+)</name>
        <dbReference type="ChEBI" id="CHEBI:18420"/>
    </ligand>
</feature>
<feature type="binding site" evidence="17">
    <location>
        <position position="102"/>
    </location>
    <ligand>
        <name>Zn(2+)</name>
        <dbReference type="ChEBI" id="CHEBI:29105"/>
    </ligand>
</feature>
<evidence type="ECO:0000256" key="10">
    <source>
        <dbReference type="ARBA" id="ARBA00022833"/>
    </source>
</evidence>
<keyword evidence="10 17" id="KW-0862">Zinc</keyword>
<reference evidence="18 19" key="1">
    <citation type="journal article" date="2015" name="Stand. Genomic Sci.">
        <title>Genomic Encyclopedia of Bacterial and Archaeal Type Strains, Phase III: the genomes of soil and plant-associated and newly described type strains.</title>
        <authorList>
            <person name="Whitman W.B."/>
            <person name="Woyke T."/>
            <person name="Klenk H.P."/>
            <person name="Zhou Y."/>
            <person name="Lilburn T.G."/>
            <person name="Beck B.J."/>
            <person name="De Vos P."/>
            <person name="Vandamme P."/>
            <person name="Eisen J.A."/>
            <person name="Garrity G."/>
            <person name="Hugenholtz P."/>
            <person name="Kyrpides N.C."/>
        </authorList>
    </citation>
    <scope>NUCLEOTIDE SEQUENCE [LARGE SCALE GENOMIC DNA]</scope>
    <source>
        <strain evidence="18 19">CGMCC 1.10822</strain>
    </source>
</reference>